<sequence length="174" mass="20100">VDNMLRNIIIISIIVYFLPLNLVANNNQKEFCNINKKYSDLSKKTSKDLKLQLYKRKRKKELSKFDYEFLNWAGKIEEIDSVGDEYAYVSISVCKNVTIKTWNNEFSDMMDKSLIHIDTELYEILLDLEKGNSVITSGSFTESDSDYFQETSITNKGSLSEPEYLVKFSNIQGG</sequence>
<feature type="transmembrane region" description="Helical" evidence="1">
    <location>
        <begin position="7"/>
        <end position="24"/>
    </location>
</feature>
<keyword evidence="1" id="KW-0472">Membrane</keyword>
<keyword evidence="1" id="KW-0812">Transmembrane</keyword>
<organism evidence="2">
    <name type="scientific">marine metagenome</name>
    <dbReference type="NCBI Taxonomy" id="408172"/>
    <lineage>
        <taxon>unclassified sequences</taxon>
        <taxon>metagenomes</taxon>
        <taxon>ecological metagenomes</taxon>
    </lineage>
</organism>
<gene>
    <name evidence="2" type="ORF">METZ01_LOCUS400349</name>
</gene>
<keyword evidence="1" id="KW-1133">Transmembrane helix</keyword>
<evidence type="ECO:0000313" key="2">
    <source>
        <dbReference type="EMBL" id="SVD47495.1"/>
    </source>
</evidence>
<proteinExistence type="predicted"/>
<evidence type="ECO:0000256" key="1">
    <source>
        <dbReference type="SAM" id="Phobius"/>
    </source>
</evidence>
<name>A0A382VNB8_9ZZZZ</name>
<dbReference type="EMBL" id="UINC01153016">
    <property type="protein sequence ID" value="SVD47495.1"/>
    <property type="molecule type" value="Genomic_DNA"/>
</dbReference>
<reference evidence="2" key="1">
    <citation type="submission" date="2018-05" db="EMBL/GenBank/DDBJ databases">
        <authorList>
            <person name="Lanie J.A."/>
            <person name="Ng W.-L."/>
            <person name="Kazmierczak K.M."/>
            <person name="Andrzejewski T.M."/>
            <person name="Davidsen T.M."/>
            <person name="Wayne K.J."/>
            <person name="Tettelin H."/>
            <person name="Glass J.I."/>
            <person name="Rusch D."/>
            <person name="Podicherti R."/>
            <person name="Tsui H.-C.T."/>
            <person name="Winkler M.E."/>
        </authorList>
    </citation>
    <scope>NUCLEOTIDE SEQUENCE</scope>
</reference>
<feature type="non-terminal residue" evidence="2">
    <location>
        <position position="1"/>
    </location>
</feature>
<accession>A0A382VNB8</accession>
<protein>
    <submittedName>
        <fullName evidence="2">Uncharacterized protein</fullName>
    </submittedName>
</protein>
<dbReference type="AlphaFoldDB" id="A0A382VNB8"/>